<dbReference type="SUPFAM" id="SSF140931">
    <property type="entry name" value="Fic-like"/>
    <property type="match status" value="1"/>
</dbReference>
<keyword evidence="2" id="KW-0067">ATP-binding</keyword>
<feature type="binding site" evidence="2">
    <location>
        <begin position="90"/>
        <end position="97"/>
    </location>
    <ligand>
        <name>ATP</name>
        <dbReference type="ChEBI" id="CHEBI:30616"/>
    </ligand>
</feature>
<dbReference type="Pfam" id="PF21248">
    <property type="entry name" value="SoFic-like_C"/>
    <property type="match status" value="1"/>
</dbReference>
<dbReference type="Gene3D" id="1.10.3290.10">
    <property type="entry name" value="Fido-like domain"/>
    <property type="match status" value="1"/>
</dbReference>
<dbReference type="InterPro" id="IPR036597">
    <property type="entry name" value="Fido-like_dom_sf"/>
</dbReference>
<dbReference type="Pfam" id="PF02661">
    <property type="entry name" value="Fic"/>
    <property type="match status" value="1"/>
</dbReference>
<dbReference type="PANTHER" id="PTHR13504">
    <property type="entry name" value="FIDO DOMAIN-CONTAINING PROTEIN DDB_G0283145"/>
    <property type="match status" value="1"/>
</dbReference>
<evidence type="ECO:0000313" key="5">
    <source>
        <dbReference type="Proteomes" id="UP000298458"/>
    </source>
</evidence>
<evidence type="ECO:0000259" key="3">
    <source>
        <dbReference type="PROSITE" id="PS51459"/>
    </source>
</evidence>
<keyword evidence="5" id="KW-1185">Reference proteome</keyword>
<protein>
    <submittedName>
        <fullName evidence="4">Fic family protein</fullName>
    </submittedName>
</protein>
<dbReference type="PANTHER" id="PTHR13504:SF38">
    <property type="entry name" value="FIDO DOMAIN-CONTAINING PROTEIN"/>
    <property type="match status" value="1"/>
</dbReference>
<dbReference type="AlphaFoldDB" id="A0A4R9G594"/>
<dbReference type="PROSITE" id="PS51459">
    <property type="entry name" value="FIDO"/>
    <property type="match status" value="1"/>
</dbReference>
<keyword evidence="2" id="KW-0547">Nucleotide-binding</keyword>
<organism evidence="4 5">
    <name type="scientific">Leptospira fletcheri</name>
    <dbReference type="NCBI Taxonomy" id="2484981"/>
    <lineage>
        <taxon>Bacteria</taxon>
        <taxon>Pseudomonadati</taxon>
        <taxon>Spirochaetota</taxon>
        <taxon>Spirochaetia</taxon>
        <taxon>Leptospirales</taxon>
        <taxon>Leptospiraceae</taxon>
        <taxon>Leptospira</taxon>
    </lineage>
</organism>
<feature type="domain" description="Fido" evidence="3">
    <location>
        <begin position="6"/>
        <end position="150"/>
    </location>
</feature>
<evidence type="ECO:0000313" key="4">
    <source>
        <dbReference type="EMBL" id="TGK06543.1"/>
    </source>
</evidence>
<sequence>MRTTPLSWRIIQGIQQRLMVSKNIGIRKTQNRIINQVTGEIIYTPPEAREIPDLISNLEKFIHDESIRLDPLVCAGLVHYQFEAIHPFPDGNGRTGRILIVLQLIQLGILNLPKLYIRGCINRHRETYYKFLNKISFQVGWVPSIQFMLEAFLSQALETIKVLFDILSLFLELKEIFKDRFPNIARSNMLETIFSHPVIAPVKLGELLNVHYTTATKYLTELREARILHDLISGKYHFYLNHRLLGVLSK</sequence>
<comment type="caution">
    <text evidence="4">The sequence shown here is derived from an EMBL/GenBank/DDBJ whole genome shotgun (WGS) entry which is preliminary data.</text>
</comment>
<reference evidence="4" key="1">
    <citation type="journal article" date="2019" name="PLoS Negl. Trop. Dis.">
        <title>Revisiting the worldwide diversity of Leptospira species in the environment.</title>
        <authorList>
            <person name="Vincent A.T."/>
            <person name="Schiettekatte O."/>
            <person name="Bourhy P."/>
            <person name="Veyrier F.J."/>
            <person name="Picardeau M."/>
        </authorList>
    </citation>
    <scope>NUCLEOTIDE SEQUENCE [LARGE SCALE GENOMIC DNA]</scope>
    <source>
        <strain evidence="4">SSW15</strain>
    </source>
</reference>
<proteinExistence type="predicted"/>
<name>A0A4R9G594_9LEPT</name>
<feature type="binding site" evidence="2">
    <location>
        <begin position="128"/>
        <end position="129"/>
    </location>
    <ligand>
        <name>ATP</name>
        <dbReference type="ChEBI" id="CHEBI:30616"/>
    </ligand>
</feature>
<accession>A0A4R9G594</accession>
<feature type="active site" evidence="1">
    <location>
        <position position="86"/>
    </location>
</feature>
<evidence type="ECO:0000256" key="2">
    <source>
        <dbReference type="PIRSR" id="PIRSR640198-2"/>
    </source>
</evidence>
<dbReference type="GO" id="GO:0005524">
    <property type="term" value="F:ATP binding"/>
    <property type="evidence" value="ECO:0007669"/>
    <property type="project" value="UniProtKB-KW"/>
</dbReference>
<dbReference type="InterPro" id="IPR003812">
    <property type="entry name" value="Fido"/>
</dbReference>
<dbReference type="InterPro" id="IPR040198">
    <property type="entry name" value="Fido_containing"/>
</dbReference>
<dbReference type="Proteomes" id="UP000298458">
    <property type="component" value="Unassembled WGS sequence"/>
</dbReference>
<evidence type="ECO:0000256" key="1">
    <source>
        <dbReference type="PIRSR" id="PIRSR640198-1"/>
    </source>
</evidence>
<dbReference type="EMBL" id="RQET01000013">
    <property type="protein sequence ID" value="TGK06543.1"/>
    <property type="molecule type" value="Genomic_DNA"/>
</dbReference>
<dbReference type="InterPro" id="IPR048770">
    <property type="entry name" value="SoFic-like_C"/>
</dbReference>
<gene>
    <name evidence="4" type="ORF">EHO60_16095</name>
</gene>
<dbReference type="OrthoDB" id="9813719at2"/>